<dbReference type="PANTHER" id="PTHR42646:SF2">
    <property type="entry name" value="5'-3' EXONUCLEASE FAMILY PROTEIN"/>
    <property type="match status" value="1"/>
</dbReference>
<dbReference type="SMART" id="SM00279">
    <property type="entry name" value="HhH2"/>
    <property type="match status" value="1"/>
</dbReference>
<dbReference type="GO" id="GO:0017108">
    <property type="term" value="F:5'-flap endonuclease activity"/>
    <property type="evidence" value="ECO:0007669"/>
    <property type="project" value="InterPro"/>
</dbReference>
<protein>
    <recommendedName>
        <fullName evidence="4">5'-3' exonuclease domain-containing protein</fullName>
    </recommendedName>
</protein>
<keyword evidence="2" id="KW-0378">Hydrolase</keyword>
<dbReference type="GO" id="GO:0008409">
    <property type="term" value="F:5'-3' exonuclease activity"/>
    <property type="evidence" value="ECO:0007669"/>
    <property type="project" value="InterPro"/>
</dbReference>
<dbReference type="CDD" id="cd09859">
    <property type="entry name" value="PIN_53EXO"/>
    <property type="match status" value="1"/>
</dbReference>
<dbReference type="InterPro" id="IPR029060">
    <property type="entry name" value="PIN-like_dom_sf"/>
</dbReference>
<gene>
    <name evidence="5" type="ORF">METZ01_LOCUS31508</name>
</gene>
<evidence type="ECO:0000256" key="3">
    <source>
        <dbReference type="ARBA" id="ARBA00023125"/>
    </source>
</evidence>
<dbReference type="CDD" id="cd09898">
    <property type="entry name" value="H3TH_53EXO"/>
    <property type="match status" value="1"/>
</dbReference>
<keyword evidence="3" id="KW-0238">DNA-binding</keyword>
<dbReference type="GO" id="GO:0003677">
    <property type="term" value="F:DNA binding"/>
    <property type="evidence" value="ECO:0007669"/>
    <property type="project" value="UniProtKB-KW"/>
</dbReference>
<dbReference type="FunFam" id="1.10.150.20:FF:000003">
    <property type="entry name" value="DNA polymerase I"/>
    <property type="match status" value="1"/>
</dbReference>
<dbReference type="InterPro" id="IPR038969">
    <property type="entry name" value="FEN"/>
</dbReference>
<evidence type="ECO:0000256" key="1">
    <source>
        <dbReference type="ARBA" id="ARBA00022722"/>
    </source>
</evidence>
<dbReference type="EMBL" id="UINC01001361">
    <property type="protein sequence ID" value="SUZ78654.1"/>
    <property type="molecule type" value="Genomic_DNA"/>
</dbReference>
<sequence length="266" mass="29571">MGIRFLLVDALNLVRRVYAAQPGDDSPEKAAGAKISSKQSLQRALRECKPTHAVVIFEGREPNWRHLLYRDYKSNHKPMPAALRDALPAYRDAFAELGVTSFEMPKVEADDVIGTLAVKIAEAGSQAVILSTDKVFLQLLSDKILVRDHFKQSYLDRAYVEQRFGVKPETFVDFLALAGDNTNSIRGVPGVGPKTAAKLIEDFGSLDEILAATKLAKDDDHAPVLSMKMRDRFVDYSEDARQAQSLVRLQTDLALGLNLKALRYKL</sequence>
<accession>A0A381QID9</accession>
<dbReference type="Pfam" id="PF01367">
    <property type="entry name" value="5_3_exonuc"/>
    <property type="match status" value="1"/>
</dbReference>
<dbReference type="PANTHER" id="PTHR42646">
    <property type="entry name" value="FLAP ENDONUCLEASE XNI"/>
    <property type="match status" value="1"/>
</dbReference>
<dbReference type="InterPro" id="IPR008918">
    <property type="entry name" value="HhH2"/>
</dbReference>
<dbReference type="InterPro" id="IPR036279">
    <property type="entry name" value="5-3_exonuclease_C_sf"/>
</dbReference>
<dbReference type="AlphaFoldDB" id="A0A381QID9"/>
<reference evidence="5" key="1">
    <citation type="submission" date="2018-05" db="EMBL/GenBank/DDBJ databases">
        <authorList>
            <person name="Lanie J.A."/>
            <person name="Ng W.-L."/>
            <person name="Kazmierczak K.M."/>
            <person name="Andrzejewski T.M."/>
            <person name="Davidsen T.M."/>
            <person name="Wayne K.J."/>
            <person name="Tettelin H."/>
            <person name="Glass J.I."/>
            <person name="Rusch D."/>
            <person name="Podicherti R."/>
            <person name="Tsui H.-C.T."/>
            <person name="Winkler M.E."/>
        </authorList>
    </citation>
    <scope>NUCLEOTIDE SEQUENCE</scope>
</reference>
<proteinExistence type="predicted"/>
<dbReference type="Pfam" id="PF02739">
    <property type="entry name" value="5_3_exonuc_N"/>
    <property type="match status" value="1"/>
</dbReference>
<dbReference type="SMART" id="SM00475">
    <property type="entry name" value="53EXOc"/>
    <property type="match status" value="1"/>
</dbReference>
<dbReference type="InterPro" id="IPR020045">
    <property type="entry name" value="DNA_polI_H3TH"/>
</dbReference>
<dbReference type="GO" id="GO:0033567">
    <property type="term" value="P:DNA replication, Okazaki fragment processing"/>
    <property type="evidence" value="ECO:0007669"/>
    <property type="project" value="InterPro"/>
</dbReference>
<evidence type="ECO:0000259" key="4">
    <source>
        <dbReference type="SMART" id="SM00475"/>
    </source>
</evidence>
<dbReference type="NCBIfam" id="NF007017">
    <property type="entry name" value="PRK09482.1"/>
    <property type="match status" value="1"/>
</dbReference>
<evidence type="ECO:0000313" key="5">
    <source>
        <dbReference type="EMBL" id="SUZ78654.1"/>
    </source>
</evidence>
<organism evidence="5">
    <name type="scientific">marine metagenome</name>
    <dbReference type="NCBI Taxonomy" id="408172"/>
    <lineage>
        <taxon>unclassified sequences</taxon>
        <taxon>metagenomes</taxon>
        <taxon>ecological metagenomes</taxon>
    </lineage>
</organism>
<name>A0A381QID9_9ZZZZ</name>
<keyword evidence="1" id="KW-0540">Nuclease</keyword>
<evidence type="ECO:0000256" key="2">
    <source>
        <dbReference type="ARBA" id="ARBA00022801"/>
    </source>
</evidence>
<dbReference type="SUPFAM" id="SSF88723">
    <property type="entry name" value="PIN domain-like"/>
    <property type="match status" value="1"/>
</dbReference>
<dbReference type="InterPro" id="IPR002421">
    <property type="entry name" value="5-3_exonuclease"/>
</dbReference>
<dbReference type="InterPro" id="IPR020046">
    <property type="entry name" value="5-3_exonucl_a-hlix_arch_N"/>
</dbReference>
<dbReference type="Gene3D" id="1.10.150.20">
    <property type="entry name" value="5' to 3' exonuclease, C-terminal subdomain"/>
    <property type="match status" value="1"/>
</dbReference>
<dbReference type="Gene3D" id="3.40.50.1010">
    <property type="entry name" value="5'-nuclease"/>
    <property type="match status" value="1"/>
</dbReference>
<feature type="domain" description="5'-3' exonuclease" evidence="4">
    <location>
        <begin position="3"/>
        <end position="265"/>
    </location>
</feature>
<dbReference type="SUPFAM" id="SSF47807">
    <property type="entry name" value="5' to 3' exonuclease, C-terminal subdomain"/>
    <property type="match status" value="1"/>
</dbReference>